<gene>
    <name evidence="1" type="ORF">AD952_11025</name>
</gene>
<name>A0A149UT13_9PROT</name>
<proteinExistence type="predicted"/>
<dbReference type="AlphaFoldDB" id="A0A149UT13"/>
<protein>
    <submittedName>
        <fullName evidence="1">Uncharacterized protein</fullName>
    </submittedName>
</protein>
<dbReference type="RefSeq" id="WP_062143417.1">
    <property type="nucleotide sequence ID" value="NZ_LHZY01000042.1"/>
</dbReference>
<evidence type="ECO:0000313" key="2">
    <source>
        <dbReference type="Proteomes" id="UP000075312"/>
    </source>
</evidence>
<comment type="caution">
    <text evidence="1">The sequence shown here is derived from an EMBL/GenBank/DDBJ whole genome shotgun (WGS) entry which is preliminary data.</text>
</comment>
<dbReference type="EMBL" id="LHZY01000042">
    <property type="protein sequence ID" value="KXV70975.1"/>
    <property type="molecule type" value="Genomic_DNA"/>
</dbReference>
<accession>A0A149UT13</accession>
<dbReference type="PATRIC" id="fig|178900.6.peg.3013"/>
<evidence type="ECO:0000313" key="1">
    <source>
        <dbReference type="EMBL" id="KXV70975.1"/>
    </source>
</evidence>
<sequence length="107" mass="11057">MNIPAEVKTAAGHTLGLKEINPGDMLDLIEAAGSAMSSASAGAWLGYAQMICSVTSIDGVPVQMPMTKDEVRNLATEIGNDGVAALSPIFYPKADAKTSDTTETAKN</sequence>
<organism evidence="1 2">
    <name type="scientific">Acetobacter cerevisiae</name>
    <dbReference type="NCBI Taxonomy" id="178900"/>
    <lineage>
        <taxon>Bacteria</taxon>
        <taxon>Pseudomonadati</taxon>
        <taxon>Pseudomonadota</taxon>
        <taxon>Alphaproteobacteria</taxon>
        <taxon>Acetobacterales</taxon>
        <taxon>Acetobacteraceae</taxon>
        <taxon>Acetobacter</taxon>
    </lineage>
</organism>
<dbReference type="Proteomes" id="UP000075312">
    <property type="component" value="Unassembled WGS sequence"/>
</dbReference>
<reference evidence="1 2" key="1">
    <citation type="submission" date="2015-06" db="EMBL/GenBank/DDBJ databases">
        <title>Improved classification and identification of acetic acid bacteria using matrix-assisted laser desorption/ionization time-of-flight mass spectrometry; Gluconobacter nephelii and Gluconobacter uchimurae are later heterotypic synonyms of Gluconobacter japonicus and Gluconobacter oxydans, respectively.</title>
        <authorList>
            <person name="Li L."/>
            <person name="Cleenwerck I."/>
            <person name="De Vuyst L."/>
            <person name="Vandamme P."/>
        </authorList>
    </citation>
    <scope>NUCLEOTIDE SEQUENCE [LARGE SCALE GENOMIC DNA]</scope>
    <source>
        <strain evidence="1 2">LMG 1608</strain>
    </source>
</reference>